<accession>R3U5V4</accession>
<evidence type="ECO:0000313" key="5">
    <source>
        <dbReference type="Proteomes" id="UP000013785"/>
    </source>
</evidence>
<feature type="domain" description="Mga helix-turn-helix" evidence="3">
    <location>
        <begin position="88"/>
        <end position="166"/>
    </location>
</feature>
<dbReference type="PANTHER" id="PTHR30185">
    <property type="entry name" value="CRYPTIC BETA-GLUCOSIDE BGL OPERON ANTITERMINATOR"/>
    <property type="match status" value="1"/>
</dbReference>
<dbReference type="RefSeq" id="WP_010767034.1">
    <property type="nucleotide sequence ID" value="NZ_ASWE01000004.1"/>
</dbReference>
<dbReference type="Pfam" id="PF05043">
    <property type="entry name" value="Mga"/>
    <property type="match status" value="1"/>
</dbReference>
<gene>
    <name evidence="4" type="ORF">UC3_00359</name>
</gene>
<keyword evidence="1" id="KW-0805">Transcription regulation</keyword>
<dbReference type="AlphaFoldDB" id="R3U5V4"/>
<dbReference type="Gene3D" id="1.10.10.10">
    <property type="entry name" value="Winged helix-like DNA-binding domain superfamily/Winged helix DNA-binding domain"/>
    <property type="match status" value="1"/>
</dbReference>
<comment type="caution">
    <text evidence="4">The sequence shown here is derived from an EMBL/GenBank/DDBJ whole genome shotgun (WGS) entry which is preliminary data.</text>
</comment>
<dbReference type="PANTHER" id="PTHR30185:SF18">
    <property type="entry name" value="TRANSCRIPTIONAL REGULATOR MTLR"/>
    <property type="match status" value="1"/>
</dbReference>
<evidence type="ECO:0000313" key="4">
    <source>
        <dbReference type="EMBL" id="EOL48808.1"/>
    </source>
</evidence>
<dbReference type="InterPro" id="IPR050661">
    <property type="entry name" value="BglG_antiterminators"/>
</dbReference>
<dbReference type="eggNOG" id="COG3711">
    <property type="taxonomic scope" value="Bacteria"/>
</dbReference>
<evidence type="ECO:0000259" key="3">
    <source>
        <dbReference type="Pfam" id="PF05043"/>
    </source>
</evidence>
<dbReference type="STRING" id="154621.RV11_GL003303"/>
<dbReference type="OrthoDB" id="2193935at2"/>
<keyword evidence="2" id="KW-0804">Transcription</keyword>
<dbReference type="Proteomes" id="UP000013785">
    <property type="component" value="Unassembled WGS sequence"/>
</dbReference>
<dbReference type="InterPro" id="IPR036388">
    <property type="entry name" value="WH-like_DNA-bd_sf"/>
</dbReference>
<protein>
    <recommendedName>
        <fullName evidence="3">Mga helix-turn-helix domain-containing protein</fullName>
    </recommendedName>
</protein>
<dbReference type="HOGENOM" id="CLU_044053_0_0_9"/>
<sequence>MISIFGLSIYSLMKLDILYILENQTDFISTNQLQMLLGYSNMYLVKKNLRELKEDIQEFYENEEVLLVISHHNGIKLIHESDHLHPFIIDFLSKDIAIELLMLLLFTRDVSTENFCETYYISESSLRRKVKEINQHLAFYHLKITLSRKIRLVGPENKIRLVTFALLFFIYRTPEMMHEIPEYEDLQSLTHQLNDYLNVRDSAMQREILFFIILSYVLSIKRGAPYYPEPEHELYFDHIDVLDKPDFLSDWSFYDWKLFILSVHCADLHSTLLNNSQIVRLFQKNKLTRWQYLFTQNFRELTQTESSLVKDSLISQFLTRTFFIMDNELFEHFHIIDEKKMRQSFPLFFNRFELFWQQFVQEFPESDFQYLKTVNFLFCLHLMPVESMFFRVHLHIYDLPDVLKTYIRLQVFNRFGANFHLIFVDEAAKADLILGTVSSYDIKVSTTPLYLCIKMNLTTSDYDQIEISLWQIIEQKGLAKTSK</sequence>
<reference evidence="4 5" key="1">
    <citation type="submission" date="2013-02" db="EMBL/GenBank/DDBJ databases">
        <title>The Genome Sequence of Enterococcus phoeniculicola BAA-412.</title>
        <authorList>
            <consortium name="The Broad Institute Genome Sequencing Platform"/>
            <consortium name="The Broad Institute Genome Sequencing Center for Infectious Disease"/>
            <person name="Earl A.M."/>
            <person name="Gilmore M.S."/>
            <person name="Lebreton F."/>
            <person name="Walker B."/>
            <person name="Young S.K."/>
            <person name="Zeng Q."/>
            <person name="Gargeya S."/>
            <person name="Fitzgerald M."/>
            <person name="Haas B."/>
            <person name="Abouelleil A."/>
            <person name="Alvarado L."/>
            <person name="Arachchi H.M."/>
            <person name="Berlin A.M."/>
            <person name="Chapman S.B."/>
            <person name="Dewar J."/>
            <person name="Goldberg J."/>
            <person name="Griggs A."/>
            <person name="Gujja S."/>
            <person name="Hansen M."/>
            <person name="Howarth C."/>
            <person name="Imamovic A."/>
            <person name="Larimer J."/>
            <person name="McCowan C."/>
            <person name="Murphy C."/>
            <person name="Neiman D."/>
            <person name="Pearson M."/>
            <person name="Priest M."/>
            <person name="Roberts A."/>
            <person name="Saif S."/>
            <person name="Shea T."/>
            <person name="Sisk P."/>
            <person name="Sykes S."/>
            <person name="Wortman J."/>
            <person name="Nusbaum C."/>
            <person name="Birren B."/>
        </authorList>
    </citation>
    <scope>NUCLEOTIDE SEQUENCE [LARGE SCALE GENOMIC DNA]</scope>
    <source>
        <strain evidence="4 5">ATCC BAA-412</strain>
    </source>
</reference>
<organism evidence="4 5">
    <name type="scientific">Enterococcus phoeniculicola ATCC BAA-412</name>
    <dbReference type="NCBI Taxonomy" id="1158610"/>
    <lineage>
        <taxon>Bacteria</taxon>
        <taxon>Bacillati</taxon>
        <taxon>Bacillota</taxon>
        <taxon>Bacilli</taxon>
        <taxon>Lactobacillales</taxon>
        <taxon>Enterococcaceae</taxon>
        <taxon>Enterococcus</taxon>
    </lineage>
</organism>
<dbReference type="PATRIC" id="fig|1158610.3.peg.333"/>
<dbReference type="EMBL" id="AJAT01000007">
    <property type="protein sequence ID" value="EOL48808.1"/>
    <property type="molecule type" value="Genomic_DNA"/>
</dbReference>
<keyword evidence="5" id="KW-1185">Reference proteome</keyword>
<evidence type="ECO:0000256" key="1">
    <source>
        <dbReference type="ARBA" id="ARBA00023015"/>
    </source>
</evidence>
<name>R3U5V4_9ENTE</name>
<proteinExistence type="predicted"/>
<dbReference type="InterPro" id="IPR007737">
    <property type="entry name" value="Mga_HTH"/>
</dbReference>
<evidence type="ECO:0000256" key="2">
    <source>
        <dbReference type="ARBA" id="ARBA00023163"/>
    </source>
</evidence>